<reference evidence="2" key="1">
    <citation type="journal article" date="2019" name="Int. J. Syst. Evol. Microbiol.">
        <title>The Global Catalogue of Microorganisms (GCM) 10K type strain sequencing project: providing services to taxonomists for standard genome sequencing and annotation.</title>
        <authorList>
            <consortium name="The Broad Institute Genomics Platform"/>
            <consortium name="The Broad Institute Genome Sequencing Center for Infectious Disease"/>
            <person name="Wu L."/>
            <person name="Ma J."/>
        </authorList>
    </citation>
    <scope>NUCLEOTIDE SEQUENCE [LARGE SCALE GENOMIC DNA]</scope>
    <source>
        <strain evidence="2">JCM 3175</strain>
    </source>
</reference>
<name>A0ABP8SSU7_9ACTN</name>
<sequence>MANLLDNVLRKYWYAATFRLVEANGDAALLVLDADGNPLAVVAPDASARGIEGLLLVLNPDKLREFAAGG</sequence>
<evidence type="ECO:0000313" key="2">
    <source>
        <dbReference type="Proteomes" id="UP001500307"/>
    </source>
</evidence>
<gene>
    <name evidence="1" type="ORF">GCM10023176_39310</name>
</gene>
<dbReference type="EMBL" id="BAABGU010000022">
    <property type="protein sequence ID" value="GAA4573729.1"/>
    <property type="molecule type" value="Genomic_DNA"/>
</dbReference>
<dbReference type="Proteomes" id="UP001500307">
    <property type="component" value="Unassembled WGS sequence"/>
</dbReference>
<keyword evidence="2" id="KW-1185">Reference proteome</keyword>
<comment type="caution">
    <text evidence="1">The sequence shown here is derived from an EMBL/GenBank/DDBJ whole genome shotgun (WGS) entry which is preliminary data.</text>
</comment>
<dbReference type="RefSeq" id="WP_346121582.1">
    <property type="nucleotide sequence ID" value="NZ_BAABGU010000022.1"/>
</dbReference>
<evidence type="ECO:0000313" key="1">
    <source>
        <dbReference type="EMBL" id="GAA4573729.1"/>
    </source>
</evidence>
<organism evidence="1 2">
    <name type="scientific">Micromonospora coerulea</name>
    <dbReference type="NCBI Taxonomy" id="47856"/>
    <lineage>
        <taxon>Bacteria</taxon>
        <taxon>Bacillati</taxon>
        <taxon>Actinomycetota</taxon>
        <taxon>Actinomycetes</taxon>
        <taxon>Micromonosporales</taxon>
        <taxon>Micromonosporaceae</taxon>
        <taxon>Micromonospora</taxon>
    </lineage>
</organism>
<accession>A0ABP8SSU7</accession>
<protein>
    <submittedName>
        <fullName evidence="1">Uncharacterized protein</fullName>
    </submittedName>
</protein>
<proteinExistence type="predicted"/>